<dbReference type="SUPFAM" id="SSF88659">
    <property type="entry name" value="Sigma3 and sigma4 domains of RNA polymerase sigma factors"/>
    <property type="match status" value="1"/>
</dbReference>
<dbReference type="RefSeq" id="WP_092691705.1">
    <property type="nucleotide sequence ID" value="NZ_FNBK01000007.1"/>
</dbReference>
<feature type="domain" description="HTH bat-type" evidence="4">
    <location>
        <begin position="478"/>
        <end position="529"/>
    </location>
</feature>
<evidence type="ECO:0000256" key="1">
    <source>
        <dbReference type="ARBA" id="ARBA00023015"/>
    </source>
</evidence>
<dbReference type="Pfam" id="PF13185">
    <property type="entry name" value="GAF_2"/>
    <property type="match status" value="1"/>
</dbReference>
<dbReference type="Gene3D" id="3.30.450.40">
    <property type="match status" value="1"/>
</dbReference>
<dbReference type="InterPro" id="IPR013656">
    <property type="entry name" value="PAS_4"/>
</dbReference>
<feature type="coiled-coil region" evidence="3">
    <location>
        <begin position="128"/>
        <end position="158"/>
    </location>
</feature>
<evidence type="ECO:0000256" key="2">
    <source>
        <dbReference type="ARBA" id="ARBA00023163"/>
    </source>
</evidence>
<dbReference type="SUPFAM" id="SSF55785">
    <property type="entry name" value="PYP-like sensor domain (PAS domain)"/>
    <property type="match status" value="1"/>
</dbReference>
<dbReference type="AlphaFoldDB" id="A0A1G7M414"/>
<dbReference type="InterPro" id="IPR003018">
    <property type="entry name" value="GAF"/>
</dbReference>
<protein>
    <submittedName>
        <fullName evidence="8">GAF domain-containing protein</fullName>
    </submittedName>
</protein>
<evidence type="ECO:0000259" key="5">
    <source>
        <dbReference type="Pfam" id="PF08448"/>
    </source>
</evidence>
<evidence type="ECO:0000313" key="8">
    <source>
        <dbReference type="EMBL" id="SDF56394.1"/>
    </source>
</evidence>
<dbReference type="InterPro" id="IPR031803">
    <property type="entry name" value="BAT_GAF/HTH-assoc"/>
</dbReference>
<dbReference type="EMBL" id="FNBK01000007">
    <property type="protein sequence ID" value="SDF56394.1"/>
    <property type="molecule type" value="Genomic_DNA"/>
</dbReference>
<dbReference type="PANTHER" id="PTHR34236:SF1">
    <property type="entry name" value="DIMETHYL SULFOXIDE REDUCTASE TRANSCRIPTIONAL ACTIVATOR"/>
    <property type="match status" value="1"/>
</dbReference>
<sequence length="538" mass="59271">MEVTESIARAALDTLSSQVAVLDEEGHILFTNSSWGTAGDGTAGAEADAERFNYFDSVDPTEDDYAIEAVRGIRRVLDGECEEFTLEYPCHTPEQQSWFLMRATPFTIGDGNFATVAHIDITDRRLAELEAQENARQAEQERRKLEHLVDRINGLVQDITRLLVESVSRDEIEHGVCERLADTDPYLFAWIGSADISEERLRVRASAGPADVDLADEAVALDADAPTPSARAFATGSGHIVSTVDGGSAVGRRYGDAGIEAVISVPIGNRESEYGVLTVCAGHPDAFDEREQVVLEALGRAIANAIDALESKRTLTADRIVEMEFTVDDPTLLLNAASTELDCQFSYSGSVYGSNGALREFYTVEGCDPEAVRAFATDQDAVTDVTVLADHDDGCLLQLTLEGSLVERLVDRGAVTKEVTSEGGVTAFTVELSQEADARSLFELIADRYEGTELASYHEHERPVQTRQEFRAGLEERLTDRQLTALRTAYYSGFFDWPRAVDGDELAEMMDISRSTFHQHLRVAERKLLDSFFERDRQ</sequence>
<dbReference type="Pfam" id="PF15915">
    <property type="entry name" value="BAT"/>
    <property type="match status" value="1"/>
</dbReference>
<keyword evidence="9" id="KW-1185">Reference proteome</keyword>
<accession>A0A1G7M414</accession>
<dbReference type="STRING" id="660518.SAMN05216218_107123"/>
<feature type="domain" description="Bacterioopsin transcriptional activator GAF and HTH associated" evidence="7">
    <location>
        <begin position="318"/>
        <end position="472"/>
    </location>
</feature>
<dbReference type="InterPro" id="IPR029016">
    <property type="entry name" value="GAF-like_dom_sf"/>
</dbReference>
<gene>
    <name evidence="8" type="ORF">SAMN05216218_107123</name>
</gene>
<dbReference type="PANTHER" id="PTHR34236">
    <property type="entry name" value="DIMETHYL SULFOXIDE REDUCTASE TRANSCRIPTIONAL ACTIVATOR"/>
    <property type="match status" value="1"/>
</dbReference>
<evidence type="ECO:0000313" key="9">
    <source>
        <dbReference type="Proteomes" id="UP000199076"/>
    </source>
</evidence>
<dbReference type="OrthoDB" id="106505at2157"/>
<evidence type="ECO:0000259" key="7">
    <source>
        <dbReference type="Pfam" id="PF15915"/>
    </source>
</evidence>
<dbReference type="Proteomes" id="UP000199076">
    <property type="component" value="Unassembled WGS sequence"/>
</dbReference>
<reference evidence="9" key="1">
    <citation type="submission" date="2016-10" db="EMBL/GenBank/DDBJ databases">
        <authorList>
            <person name="Varghese N."/>
            <person name="Submissions S."/>
        </authorList>
    </citation>
    <scope>NUCLEOTIDE SEQUENCE [LARGE SCALE GENOMIC DNA]</scope>
    <source>
        <strain evidence="9">IBRC-M 10760</strain>
    </source>
</reference>
<proteinExistence type="predicted"/>
<feature type="domain" description="GAF" evidence="6">
    <location>
        <begin position="168"/>
        <end position="307"/>
    </location>
</feature>
<evidence type="ECO:0000259" key="4">
    <source>
        <dbReference type="Pfam" id="PF04967"/>
    </source>
</evidence>
<keyword evidence="2" id="KW-0804">Transcription</keyword>
<evidence type="ECO:0000256" key="3">
    <source>
        <dbReference type="SAM" id="Coils"/>
    </source>
</evidence>
<dbReference type="InterPro" id="IPR035965">
    <property type="entry name" value="PAS-like_dom_sf"/>
</dbReference>
<organism evidence="8 9">
    <name type="scientific">Halorientalis regularis</name>
    <dbReference type="NCBI Taxonomy" id="660518"/>
    <lineage>
        <taxon>Archaea</taxon>
        <taxon>Methanobacteriati</taxon>
        <taxon>Methanobacteriota</taxon>
        <taxon>Stenosarchaea group</taxon>
        <taxon>Halobacteria</taxon>
        <taxon>Halobacteriales</taxon>
        <taxon>Haloarculaceae</taxon>
        <taxon>Halorientalis</taxon>
    </lineage>
</organism>
<dbReference type="InterPro" id="IPR013324">
    <property type="entry name" value="RNA_pol_sigma_r3/r4-like"/>
</dbReference>
<dbReference type="SUPFAM" id="SSF55781">
    <property type="entry name" value="GAF domain-like"/>
    <property type="match status" value="1"/>
</dbReference>
<feature type="domain" description="PAS fold-4" evidence="5">
    <location>
        <begin position="12"/>
        <end position="125"/>
    </location>
</feature>
<dbReference type="Gene3D" id="3.30.450.20">
    <property type="entry name" value="PAS domain"/>
    <property type="match status" value="1"/>
</dbReference>
<dbReference type="Pfam" id="PF08448">
    <property type="entry name" value="PAS_4"/>
    <property type="match status" value="1"/>
</dbReference>
<dbReference type="Pfam" id="PF04967">
    <property type="entry name" value="HTH_10"/>
    <property type="match status" value="1"/>
</dbReference>
<dbReference type="InterPro" id="IPR007050">
    <property type="entry name" value="HTH_bacterioopsin"/>
</dbReference>
<name>A0A1G7M414_9EURY</name>
<evidence type="ECO:0000259" key="6">
    <source>
        <dbReference type="Pfam" id="PF13185"/>
    </source>
</evidence>
<keyword evidence="3" id="KW-0175">Coiled coil</keyword>
<keyword evidence="1" id="KW-0805">Transcription regulation</keyword>